<proteinExistence type="predicted"/>
<protein>
    <submittedName>
        <fullName evidence="2">Uncharacterized protein</fullName>
    </submittedName>
</protein>
<accession>A0AA85B4D3</accession>
<evidence type="ECO:0000313" key="2">
    <source>
        <dbReference type="WBParaSite" id="SMTH1_27030.1"/>
    </source>
</evidence>
<evidence type="ECO:0000313" key="1">
    <source>
        <dbReference type="Proteomes" id="UP000050791"/>
    </source>
</evidence>
<dbReference type="WBParaSite" id="SMTH1_27030.1">
    <property type="protein sequence ID" value="SMTH1_27030.1"/>
    <property type="gene ID" value="SMTH1_27030"/>
</dbReference>
<organism evidence="1 2">
    <name type="scientific">Schistosoma mattheei</name>
    <dbReference type="NCBI Taxonomy" id="31246"/>
    <lineage>
        <taxon>Eukaryota</taxon>
        <taxon>Metazoa</taxon>
        <taxon>Spiralia</taxon>
        <taxon>Lophotrochozoa</taxon>
        <taxon>Platyhelminthes</taxon>
        <taxon>Trematoda</taxon>
        <taxon>Digenea</taxon>
        <taxon>Strigeidida</taxon>
        <taxon>Schistosomatoidea</taxon>
        <taxon>Schistosomatidae</taxon>
        <taxon>Schistosoma</taxon>
    </lineage>
</organism>
<sequence length="70" mass="7985">MKQIVCQFPSIQFHEEIYNELVKNSNTVMQSKQPEASHTVVIQVPTINDLNIKSCDISPRSNNLINTQEV</sequence>
<dbReference type="Proteomes" id="UP000050791">
    <property type="component" value="Unassembled WGS sequence"/>
</dbReference>
<dbReference type="AlphaFoldDB" id="A0AA85B4D3"/>
<reference evidence="2" key="1">
    <citation type="submission" date="2023-11" db="UniProtKB">
        <authorList>
            <consortium name="WormBaseParasite"/>
        </authorList>
    </citation>
    <scope>IDENTIFICATION</scope>
</reference>
<name>A0AA85B4D3_9TREM</name>